<dbReference type="EMBL" id="RJSE01000005">
    <property type="protein sequence ID" value="RNL64287.1"/>
    <property type="molecule type" value="Genomic_DNA"/>
</dbReference>
<keyword evidence="2" id="KW-1185">Reference proteome</keyword>
<gene>
    <name evidence="1" type="ORF">EFK50_07095</name>
</gene>
<evidence type="ECO:0000313" key="1">
    <source>
        <dbReference type="EMBL" id="RNL64287.1"/>
    </source>
</evidence>
<name>A0A3N0CLF2_9ACTN</name>
<sequence>MVLYSVTAYDAAGEQGGQIGAKFQDGKQIAFFVFDFGAGAQTNLPGAPEVSGKAVQMSIDDGDLGPLEGVQVGSWSAAYTVDGQDVGVCPGGIDSLPFPG</sequence>
<evidence type="ECO:0000313" key="2">
    <source>
        <dbReference type="Proteomes" id="UP000267128"/>
    </source>
</evidence>
<dbReference type="Proteomes" id="UP000267128">
    <property type="component" value="Unassembled WGS sequence"/>
</dbReference>
<proteinExistence type="predicted"/>
<accession>A0A3N0CLF2</accession>
<dbReference type="AlphaFoldDB" id="A0A3N0CLF2"/>
<protein>
    <submittedName>
        <fullName evidence="1">Uncharacterized protein</fullName>
    </submittedName>
</protein>
<organism evidence="1 2">
    <name type="scientific">Nocardioides marmoriginsengisoli</name>
    <dbReference type="NCBI Taxonomy" id="661483"/>
    <lineage>
        <taxon>Bacteria</taxon>
        <taxon>Bacillati</taxon>
        <taxon>Actinomycetota</taxon>
        <taxon>Actinomycetes</taxon>
        <taxon>Propionibacteriales</taxon>
        <taxon>Nocardioidaceae</taxon>
        <taxon>Nocardioides</taxon>
    </lineage>
</organism>
<comment type="caution">
    <text evidence="1">The sequence shown here is derived from an EMBL/GenBank/DDBJ whole genome shotgun (WGS) entry which is preliminary data.</text>
</comment>
<reference evidence="1 2" key="1">
    <citation type="submission" date="2018-11" db="EMBL/GenBank/DDBJ databases">
        <authorList>
            <person name="Li F."/>
        </authorList>
    </citation>
    <scope>NUCLEOTIDE SEQUENCE [LARGE SCALE GENOMIC DNA]</scope>
    <source>
        <strain evidence="1 2">Gsoil 097</strain>
    </source>
</reference>